<sequence>MMLYDIKHKVYYEVFNTARPKMKDAHQGRSWGYVYKNLNGQPTKFWIDFTHGRFMYFQVEDKWYRVQYLQSNDKKKTADVFKGALIDLILDGMDLKLVRGNFEKRRLLAL</sequence>
<dbReference type="HOGENOM" id="CLU_2167334_0_0_9"/>
<evidence type="ECO:0000313" key="1">
    <source>
        <dbReference type="EMBL" id="AJI21618.1"/>
    </source>
</evidence>
<gene>
    <name evidence="1" type="ORF">BG04_4346</name>
</gene>
<dbReference type="AlphaFoldDB" id="A0A0B6ALX3"/>
<evidence type="ECO:0000313" key="2">
    <source>
        <dbReference type="Proteomes" id="UP000031829"/>
    </source>
</evidence>
<protein>
    <submittedName>
        <fullName evidence="1">Uncharacterized protein</fullName>
    </submittedName>
</protein>
<name>A0A0B6ALX3_PRIM2</name>
<dbReference type="GeneID" id="93642354"/>
<dbReference type="KEGG" id="bmeg:BG04_4346"/>
<dbReference type="EMBL" id="CP009920">
    <property type="protein sequence ID" value="AJI21618.1"/>
    <property type="molecule type" value="Genomic_DNA"/>
</dbReference>
<dbReference type="RefSeq" id="WP_013056747.1">
    <property type="nucleotide sequence ID" value="NZ_BCVB01000005.1"/>
</dbReference>
<organism evidence="1 2">
    <name type="scientific">Priestia megaterium (strain ATCC 14581 / DSM 32 / CCUG 1817 / JCM 2506 / NBRC 15308 / NCIMB 9376 / NCTC 10342 / NRRL B-14308 / VKM B-512 / Ford 19)</name>
    <name type="common">Bacillus megaterium</name>
    <dbReference type="NCBI Taxonomy" id="1348623"/>
    <lineage>
        <taxon>Bacteria</taxon>
        <taxon>Bacillati</taxon>
        <taxon>Bacillota</taxon>
        <taxon>Bacilli</taxon>
        <taxon>Bacillales</taxon>
        <taxon>Bacillaceae</taxon>
        <taxon>Priestia</taxon>
    </lineage>
</organism>
<proteinExistence type="predicted"/>
<accession>A0A0B6ALX3</accession>
<reference evidence="1 2" key="1">
    <citation type="journal article" date="2015" name="Genome Announc.">
        <title>Complete genome sequences for 35 biothreat assay-relevant bacillus species.</title>
        <authorList>
            <person name="Johnson S.L."/>
            <person name="Daligault H.E."/>
            <person name="Davenport K.W."/>
            <person name="Jaissle J."/>
            <person name="Frey K.G."/>
            <person name="Ladner J.T."/>
            <person name="Broomall S.M."/>
            <person name="Bishop-Lilly K.A."/>
            <person name="Bruce D.C."/>
            <person name="Gibbons H.S."/>
            <person name="Coyne S.R."/>
            <person name="Lo C.C."/>
            <person name="Meincke L."/>
            <person name="Munk A.C."/>
            <person name="Koroleva G.I."/>
            <person name="Rosenzweig C.N."/>
            <person name="Palacios G.F."/>
            <person name="Redden C.L."/>
            <person name="Minogue T.D."/>
            <person name="Chain P.S."/>
        </authorList>
    </citation>
    <scope>NUCLEOTIDE SEQUENCE [LARGE SCALE GENOMIC DNA]</scope>
    <source>
        <strain evidence="2">ATCC 14581 / DSM 32 / JCM 2506 / NBRC 15308 / NCIMB 9376 / NCTC 10342 / NRRL B-14308 / VKM B-512</strain>
    </source>
</reference>
<dbReference type="Proteomes" id="UP000031829">
    <property type="component" value="Chromosome"/>
</dbReference>